<name>A0A8F5GTE4_SACSH</name>
<dbReference type="KEGG" id="sshi:J5U23_01727"/>
<reference evidence="1" key="1">
    <citation type="journal article" date="2021" name="Environ. Microbiol.">
        <title>New insights into the diversity and evolution of the archaeal mobilome from three complete genomes of Saccharolobus shibatae.</title>
        <authorList>
            <person name="Medvedeva S."/>
            <person name="Brandt D."/>
            <person name="Cvirkaite-Krupovic V."/>
            <person name="Liu Y."/>
            <person name="Severinov K."/>
            <person name="Ishino S."/>
            <person name="Ishino Y."/>
            <person name="Prangishvili D."/>
            <person name="Kalinowski J."/>
            <person name="Krupovic M."/>
        </authorList>
    </citation>
    <scope>NUCLEOTIDE SEQUENCE</scope>
    <source>
        <strain evidence="1">B12</strain>
    </source>
</reference>
<proteinExistence type="predicted"/>
<dbReference type="Proteomes" id="UP000694018">
    <property type="component" value="Chromosome"/>
</dbReference>
<sequence length="95" mass="11264">MSSCQYGINIFFQFYSRLTFDLYTLIADYVSSFQFYSRLTGTFGVDVVVEESVAFQFYSRLTNFSSPVPDRRRELFQFYSRLTHTFSPIPLILLY</sequence>
<protein>
    <submittedName>
        <fullName evidence="1">Uncharacterized protein</fullName>
    </submittedName>
</protein>
<organism evidence="1 2">
    <name type="scientific">Saccharolobus shibatae (strain ATCC 51178 / DSM 5389 / JCM 8931 / NBRC 15437 / B12)</name>
    <name type="common">Sulfolobus shibatae</name>
    <dbReference type="NCBI Taxonomy" id="523848"/>
    <lineage>
        <taxon>Archaea</taxon>
        <taxon>Thermoproteota</taxon>
        <taxon>Thermoprotei</taxon>
        <taxon>Sulfolobales</taxon>
        <taxon>Sulfolobaceae</taxon>
        <taxon>Saccharolobus</taxon>
    </lineage>
</organism>
<accession>A0A8F5GTE4</accession>
<evidence type="ECO:0000313" key="2">
    <source>
        <dbReference type="Proteomes" id="UP000694018"/>
    </source>
</evidence>
<gene>
    <name evidence="1" type="ORF">J5U23_01727</name>
</gene>
<dbReference type="EMBL" id="CP077717">
    <property type="protein sequence ID" value="QXJ28858.1"/>
    <property type="molecule type" value="Genomic_DNA"/>
</dbReference>
<evidence type="ECO:0000313" key="1">
    <source>
        <dbReference type="EMBL" id="QXJ28858.1"/>
    </source>
</evidence>
<dbReference type="AlphaFoldDB" id="A0A8F5GTE4"/>